<evidence type="ECO:0000313" key="5">
    <source>
        <dbReference type="EMBL" id="KAK3280851.1"/>
    </source>
</evidence>
<evidence type="ECO:0000256" key="2">
    <source>
        <dbReference type="ARBA" id="ARBA00022803"/>
    </source>
</evidence>
<dbReference type="InterPro" id="IPR029052">
    <property type="entry name" value="Metallo-depent_PP-like"/>
</dbReference>
<dbReference type="SMART" id="SM00028">
    <property type="entry name" value="TPR"/>
    <property type="match status" value="9"/>
</dbReference>
<comment type="caution">
    <text evidence="5">The sequence shown here is derived from an EMBL/GenBank/DDBJ whole genome shotgun (WGS) entry which is preliminary data.</text>
</comment>
<dbReference type="Gene3D" id="3.60.21.10">
    <property type="match status" value="1"/>
</dbReference>
<proteinExistence type="predicted"/>
<organism evidence="5 6">
    <name type="scientific">Cymbomonas tetramitiformis</name>
    <dbReference type="NCBI Taxonomy" id="36881"/>
    <lineage>
        <taxon>Eukaryota</taxon>
        <taxon>Viridiplantae</taxon>
        <taxon>Chlorophyta</taxon>
        <taxon>Pyramimonadophyceae</taxon>
        <taxon>Pyramimonadales</taxon>
        <taxon>Pyramimonadaceae</taxon>
        <taxon>Cymbomonas</taxon>
    </lineage>
</organism>
<keyword evidence="1" id="KW-0677">Repeat</keyword>
<keyword evidence="6" id="KW-1185">Reference proteome</keyword>
<feature type="domain" description="Calcineurin-like phosphoesterase" evidence="4">
    <location>
        <begin position="387"/>
        <end position="606"/>
    </location>
</feature>
<evidence type="ECO:0000259" key="4">
    <source>
        <dbReference type="Pfam" id="PF00149"/>
    </source>
</evidence>
<sequence>MGGRAETYREKGNDAYRLEQWDEAIRWYTLAISETDDDLRPLGNRSACYAKIGKYAEALGDANRGLERRPRWAKGWSRKGLAHFYLNQYEEAKKAYLAGLELKPSDTTALKAGLREVEAVLASGGTERERGNAAFKAADYARAVRHYTSALQEVRRGSEDEAAVMSNRSAAYAKLKQGREALVDANRAVALRPEWGKAYSRKAVAHYLLKEFEEARAAYCTGLSHDPDNAELTEGLKHCSVGAEGASSKEQADAAFKEGRFEDAARGYGEAIAASPDDAKLYSNRSASYAKLCRWAEALTDAKKTLALNPSWARAWSRTGAALHGSRDLESAYAYYCKGLLKCPGASELMQARQGVLEELCKWDTRLANWRENQWYAKDAQMPRERMRVYVTSDLHVDQHGNIAWCKGLSSSAYQHDVLIVAGDCGDTMNAIKQGMRELKTKFRRVFFTPGNHDLWIRPGLEDQEYPDSVCKLLAMLNVFDEIGVEMAPAEVAQGLYVVPLYSWYNAAFDEGDPVPGSLRYDKFCKWPMPDTDVWQYMLNLNRERVRQYKRHPEETVLTCSHFLPRHELPFPWGVAEMAKNVGCKELDLQVQRVEADMHVYGHTHMNGDGECGNQYVRDSSGALSATGAKNNVRYCQMALEGGERGLYCVWDKGVLMGVRHDAV</sequence>
<dbReference type="Pfam" id="PF00515">
    <property type="entry name" value="TPR_1"/>
    <property type="match status" value="1"/>
</dbReference>
<dbReference type="SUPFAM" id="SSF48452">
    <property type="entry name" value="TPR-like"/>
    <property type="match status" value="3"/>
</dbReference>
<gene>
    <name evidence="5" type="ORF">CYMTET_11335</name>
</gene>
<dbReference type="InterPro" id="IPR004843">
    <property type="entry name" value="Calcineurin-like_PHP"/>
</dbReference>
<dbReference type="GO" id="GO:0016787">
    <property type="term" value="F:hydrolase activity"/>
    <property type="evidence" value="ECO:0007669"/>
    <property type="project" value="InterPro"/>
</dbReference>
<reference evidence="5 6" key="1">
    <citation type="journal article" date="2015" name="Genome Biol. Evol.">
        <title>Comparative Genomics of a Bacterivorous Green Alga Reveals Evolutionary Causalities and Consequences of Phago-Mixotrophic Mode of Nutrition.</title>
        <authorList>
            <person name="Burns J.A."/>
            <person name="Paasch A."/>
            <person name="Narechania A."/>
            <person name="Kim E."/>
        </authorList>
    </citation>
    <scope>NUCLEOTIDE SEQUENCE [LARGE SCALE GENOMIC DNA]</scope>
    <source>
        <strain evidence="5 6">PLY_AMNH</strain>
    </source>
</reference>
<dbReference type="SUPFAM" id="SSF56300">
    <property type="entry name" value="Metallo-dependent phosphatases"/>
    <property type="match status" value="1"/>
</dbReference>
<dbReference type="EMBL" id="LGRX02004235">
    <property type="protein sequence ID" value="KAK3280851.1"/>
    <property type="molecule type" value="Genomic_DNA"/>
</dbReference>
<evidence type="ECO:0000256" key="3">
    <source>
        <dbReference type="PROSITE-ProRule" id="PRU00339"/>
    </source>
</evidence>
<dbReference type="GO" id="GO:0051879">
    <property type="term" value="F:Hsp90 protein binding"/>
    <property type="evidence" value="ECO:0007669"/>
    <property type="project" value="TreeGrafter"/>
</dbReference>
<evidence type="ECO:0000256" key="1">
    <source>
        <dbReference type="ARBA" id="ARBA00022737"/>
    </source>
</evidence>
<dbReference type="Pfam" id="PF00149">
    <property type="entry name" value="Metallophos"/>
    <property type="match status" value="1"/>
</dbReference>
<dbReference type="Gene3D" id="1.25.40.10">
    <property type="entry name" value="Tetratricopeptide repeat domain"/>
    <property type="match status" value="3"/>
</dbReference>
<dbReference type="InterPro" id="IPR011990">
    <property type="entry name" value="TPR-like_helical_dom_sf"/>
</dbReference>
<accession>A0AAE0GNW9</accession>
<name>A0AAE0GNW9_9CHLO</name>
<dbReference type="CDD" id="cd00838">
    <property type="entry name" value="MPP_superfamily"/>
    <property type="match status" value="1"/>
</dbReference>
<dbReference type="PANTHER" id="PTHR22904">
    <property type="entry name" value="TPR REPEAT CONTAINING PROTEIN"/>
    <property type="match status" value="1"/>
</dbReference>
<dbReference type="Proteomes" id="UP001190700">
    <property type="component" value="Unassembled WGS sequence"/>
</dbReference>
<dbReference type="PANTHER" id="PTHR22904:SF523">
    <property type="entry name" value="STRESS-INDUCED-PHOSPHOPROTEIN 1"/>
    <property type="match status" value="1"/>
</dbReference>
<evidence type="ECO:0000313" key="6">
    <source>
        <dbReference type="Proteomes" id="UP001190700"/>
    </source>
</evidence>
<dbReference type="Pfam" id="PF13432">
    <property type="entry name" value="TPR_16"/>
    <property type="match status" value="1"/>
</dbReference>
<protein>
    <recommendedName>
        <fullName evidence="4">Calcineurin-like phosphoesterase domain-containing protein</fullName>
    </recommendedName>
</protein>
<keyword evidence="2 3" id="KW-0802">TPR repeat</keyword>
<dbReference type="InterPro" id="IPR019734">
    <property type="entry name" value="TPR_rpt"/>
</dbReference>
<dbReference type="AlphaFoldDB" id="A0AAE0GNW9"/>
<dbReference type="PROSITE" id="PS50005">
    <property type="entry name" value="TPR"/>
    <property type="match status" value="1"/>
</dbReference>
<feature type="repeat" description="TPR" evidence="3">
    <location>
        <begin position="73"/>
        <end position="106"/>
    </location>
</feature>